<dbReference type="PANTHER" id="PTHR44835">
    <property type="entry name" value="UDP-N-ACETYLGLUCOSAMINE--PEPTIDE N-ACETYLGLUCOSAMINYLTRANSFERASE SPINDLY-RELATED"/>
    <property type="match status" value="1"/>
</dbReference>
<dbReference type="PANTHER" id="PTHR44835:SF1">
    <property type="entry name" value="PROTEIN O-GLCNAC TRANSFERASE"/>
    <property type="match status" value="1"/>
</dbReference>
<keyword evidence="4" id="KW-0802">TPR repeat</keyword>
<dbReference type="Gene3D" id="1.25.40.10">
    <property type="entry name" value="Tetratricopeptide repeat domain"/>
    <property type="match status" value="2"/>
</dbReference>
<evidence type="ECO:0000313" key="6">
    <source>
        <dbReference type="Proteomes" id="UP000593765"/>
    </source>
</evidence>
<evidence type="ECO:0000256" key="1">
    <source>
        <dbReference type="ARBA" id="ARBA00004922"/>
    </source>
</evidence>
<protein>
    <recommendedName>
        <fullName evidence="7">Tetratricopeptide repeat protein</fullName>
    </recommendedName>
</protein>
<gene>
    <name evidence="5" type="ORF">IPV69_06065</name>
</gene>
<dbReference type="SUPFAM" id="SSF48452">
    <property type="entry name" value="TPR-like"/>
    <property type="match status" value="2"/>
</dbReference>
<dbReference type="EMBL" id="CP063458">
    <property type="protein sequence ID" value="QOV90924.1"/>
    <property type="molecule type" value="Genomic_DNA"/>
</dbReference>
<comment type="pathway">
    <text evidence="1">Protein modification; protein glycosylation.</text>
</comment>
<evidence type="ECO:0000256" key="4">
    <source>
        <dbReference type="PROSITE-ProRule" id="PRU00339"/>
    </source>
</evidence>
<keyword evidence="6" id="KW-1185">Reference proteome</keyword>
<dbReference type="RefSeq" id="WP_206294029.1">
    <property type="nucleotide sequence ID" value="NZ_CP063458.1"/>
</dbReference>
<dbReference type="SMART" id="SM00028">
    <property type="entry name" value="TPR"/>
    <property type="match status" value="2"/>
</dbReference>
<dbReference type="InterPro" id="IPR019734">
    <property type="entry name" value="TPR_rpt"/>
</dbReference>
<dbReference type="Proteomes" id="UP000593765">
    <property type="component" value="Chromosome"/>
</dbReference>
<dbReference type="InterPro" id="IPR051939">
    <property type="entry name" value="Glycosyltr_41/O-GlcNAc_trsf"/>
</dbReference>
<reference evidence="5 6" key="1">
    <citation type="submission" date="2020-10" db="EMBL/GenBank/DDBJ databases">
        <title>Wide distribution of Phycisphaera-like planctomycetes from WD2101 soil group in peatlands and genome analysis of the first cultivated representative.</title>
        <authorList>
            <person name="Dedysh S.N."/>
            <person name="Beletsky A.V."/>
            <person name="Ivanova A."/>
            <person name="Kulichevskaya I.S."/>
            <person name="Suzina N.E."/>
            <person name="Philippov D.A."/>
            <person name="Rakitin A.L."/>
            <person name="Mardanov A.V."/>
            <person name="Ravin N.V."/>
        </authorList>
    </citation>
    <scope>NUCLEOTIDE SEQUENCE [LARGE SCALE GENOMIC DNA]</scope>
    <source>
        <strain evidence="5 6">M1803</strain>
    </source>
</reference>
<feature type="repeat" description="TPR" evidence="4">
    <location>
        <begin position="840"/>
        <end position="873"/>
    </location>
</feature>
<keyword evidence="2" id="KW-0328">Glycosyltransferase</keyword>
<dbReference type="KEGG" id="hbs:IPV69_06065"/>
<dbReference type="InterPro" id="IPR016024">
    <property type="entry name" value="ARM-type_fold"/>
</dbReference>
<keyword evidence="3" id="KW-0808">Transferase</keyword>
<dbReference type="SUPFAM" id="SSF48371">
    <property type="entry name" value="ARM repeat"/>
    <property type="match status" value="1"/>
</dbReference>
<evidence type="ECO:0000256" key="3">
    <source>
        <dbReference type="ARBA" id="ARBA00022679"/>
    </source>
</evidence>
<accession>A0A7M2WZW6</accession>
<dbReference type="InterPro" id="IPR011990">
    <property type="entry name" value="TPR-like_helical_dom_sf"/>
</dbReference>
<sequence length="892" mass="97702">MMPMTCRRTGRLHASAWWYASAIAAAMPLAVLAKEVATVRPGIATQPTLVPASAPSAATIAEAIDALGDEDFRIREKAVRTLWEFGEAARPALVAAVSSDNPEIARRAKSVLASFAFGVRPDTPQPVIDLLNMYRQGEPEQRKSVAGELARQGVPGARVLLKLSEDEKDPVVRQVVLNAMGMTSRPAVAQMIHDRDFVVAERFLAALAPHVDYAARDHAAFLLLHGGLEQQIAVLRKPAEPNRPAAMQQLRLASLLRAKGDYVPAAEAALAANDTFLHGALMADAGKYADLAAMMQKRGIADDNIEELSFITAFFRLAGDTVASDRWAGKLVEYANQNASDHFNAVEALMLNERADQAIDVLVSKQNHLAAADYLAARLEFKRLDEVVTRAREQGSTDLPKILCRYAQMQHFRGDSKGADATMLAVARGEHGPVDFSGWVDLATFAPGAGIDRGMTDSWVAQGLVVARPQDDVSRMFDRVGFADSARAQSWWRVLRDHRAAYTPNEGLALVRRIDRKEVPADEMAKLLDKTRELAATLPGGERHVRLRLVADTLAESGKIDEAIEIARWITTRSAAVEHLLNLGELCAKAEKWNDALDAFAKAHDADPSSPNPVALQAWALTRLGRSQEAAALIETAHLMPLGNESVRHSLADVFTQHGMKAEGDRERQLTARLGDPSSWEVCDSVRRMADDISTTDALAAAAMWDRAFLANLTTRTMFVDPSANLTIPVLIRRTKAIGKIAKGDLPGALADAEACFRIMPAEADAQIAIVRELDKAGHKAEADIVYQRAFTYFRDIQKQYPESAPANNLVAWLCGSVKRDLDYALACARKGVELEPQSTAILDTLSEVYFARGEFDEAIAINQRCRDMEPHLSHHRENLERFTKARDGKKP</sequence>
<dbReference type="GO" id="GO:0016757">
    <property type="term" value="F:glycosyltransferase activity"/>
    <property type="evidence" value="ECO:0007669"/>
    <property type="project" value="UniProtKB-KW"/>
</dbReference>
<name>A0A7M2WZW6_9BACT</name>
<evidence type="ECO:0008006" key="7">
    <source>
        <dbReference type="Google" id="ProtNLM"/>
    </source>
</evidence>
<organism evidence="5 6">
    <name type="scientific">Humisphaera borealis</name>
    <dbReference type="NCBI Taxonomy" id="2807512"/>
    <lineage>
        <taxon>Bacteria</taxon>
        <taxon>Pseudomonadati</taxon>
        <taxon>Planctomycetota</taxon>
        <taxon>Phycisphaerae</taxon>
        <taxon>Tepidisphaerales</taxon>
        <taxon>Tepidisphaeraceae</taxon>
        <taxon>Humisphaera</taxon>
    </lineage>
</organism>
<dbReference type="Gene3D" id="1.25.10.10">
    <property type="entry name" value="Leucine-rich Repeat Variant"/>
    <property type="match status" value="1"/>
</dbReference>
<dbReference type="InterPro" id="IPR011989">
    <property type="entry name" value="ARM-like"/>
</dbReference>
<dbReference type="PROSITE" id="PS50005">
    <property type="entry name" value="TPR"/>
    <property type="match status" value="2"/>
</dbReference>
<feature type="repeat" description="TPR" evidence="4">
    <location>
        <begin position="577"/>
        <end position="610"/>
    </location>
</feature>
<dbReference type="AlphaFoldDB" id="A0A7M2WZW6"/>
<evidence type="ECO:0000313" key="5">
    <source>
        <dbReference type="EMBL" id="QOV90924.1"/>
    </source>
</evidence>
<proteinExistence type="predicted"/>
<evidence type="ECO:0000256" key="2">
    <source>
        <dbReference type="ARBA" id="ARBA00022676"/>
    </source>
</evidence>